<evidence type="ECO:0000256" key="13">
    <source>
        <dbReference type="SAM" id="MobiDB-lite"/>
    </source>
</evidence>
<comment type="subunit">
    <text evidence="4 12">The complex is composed of two ATP-binding proteins (PstB), two transmembrane proteins (PstC and PstA) and a solute-binding protein (PstS).</text>
</comment>
<dbReference type="KEGG" id="pms:KNP414_01294"/>
<feature type="domain" description="PBP" evidence="14">
    <location>
        <begin position="75"/>
        <end position="308"/>
    </location>
</feature>
<keyword evidence="10 12" id="KW-0564">Palmitate</keyword>
<dbReference type="InterPro" id="IPR050811">
    <property type="entry name" value="Phosphate_ABC_transporter"/>
</dbReference>
<proteinExistence type="inferred from homology"/>
<keyword evidence="11 12" id="KW-0449">Lipoprotein</keyword>
<evidence type="ECO:0000313" key="16">
    <source>
        <dbReference type="Proteomes" id="UP000006620"/>
    </source>
</evidence>
<keyword evidence="9" id="KW-0472">Membrane</keyword>
<keyword evidence="6 12" id="KW-1003">Cell membrane</keyword>
<keyword evidence="8" id="KW-0732">Signal</keyword>
<dbReference type="InterPro" id="IPR024370">
    <property type="entry name" value="PBP_domain"/>
</dbReference>
<dbReference type="HOGENOM" id="CLU_026228_5_1_9"/>
<keyword evidence="5 12" id="KW-0813">Transport</keyword>
<dbReference type="SUPFAM" id="SSF53850">
    <property type="entry name" value="Periplasmic binding protein-like II"/>
    <property type="match status" value="1"/>
</dbReference>
<evidence type="ECO:0000256" key="5">
    <source>
        <dbReference type="ARBA" id="ARBA00022448"/>
    </source>
</evidence>
<evidence type="ECO:0000256" key="8">
    <source>
        <dbReference type="ARBA" id="ARBA00022729"/>
    </source>
</evidence>
<reference evidence="16" key="1">
    <citation type="submission" date="2011-06" db="EMBL/GenBank/DDBJ databases">
        <title>Complete genome sequence of Paenibacillus mucilaginosus KNP414.</title>
        <authorList>
            <person name="Wang J."/>
            <person name="Hu S."/>
            <person name="Hu X."/>
            <person name="Zhang B."/>
            <person name="Dong D."/>
            <person name="Zhang S."/>
            <person name="Zhao K."/>
            <person name="Wu D."/>
        </authorList>
    </citation>
    <scope>NUCLEOTIDE SEQUENCE [LARGE SCALE GENOMIC DNA]</scope>
    <source>
        <strain evidence="16">KNP414</strain>
    </source>
</reference>
<evidence type="ECO:0000256" key="11">
    <source>
        <dbReference type="ARBA" id="ARBA00023288"/>
    </source>
</evidence>
<feature type="region of interest" description="Disordered" evidence="13">
    <location>
        <begin position="53"/>
        <end position="83"/>
    </location>
</feature>
<sequence length="327" mass="34849">MPWYDDLVNINEKKREDMLNMLKQLSKKSLNVAMIMVLSVGVLAACGQKTDTAQQTPKPAENSGAAGGTTTQQPAKSETIEGTVTASGSSALLPLVKAAADEFMKNNPKVTINPTAGGSGKGLKDVADGTSNIGNSDIEAGPEYKDKGLVDHVVAIAPFALIVNKDVTIDNLTKAQATDIFTGKIKNWKEVGGPDKNIVVVHRPDSSGSRALVKKIVLDGQEFTKDGVTQESSGAMATTVGQTPGAIGYVDTPYVKDPIKALKFEGVEFSKDNIKGGKYPLYGVEHMYTKGEPTGATKAFLDFIMSPEFQGKRVEELKFLPADLLKK</sequence>
<evidence type="ECO:0000313" key="15">
    <source>
        <dbReference type="EMBL" id="AEI39859.1"/>
    </source>
</evidence>
<evidence type="ECO:0000256" key="10">
    <source>
        <dbReference type="ARBA" id="ARBA00023139"/>
    </source>
</evidence>
<evidence type="ECO:0000256" key="12">
    <source>
        <dbReference type="RuleBase" id="RU367119"/>
    </source>
</evidence>
<evidence type="ECO:0000256" key="9">
    <source>
        <dbReference type="ARBA" id="ARBA00023136"/>
    </source>
</evidence>
<dbReference type="GO" id="GO:0005886">
    <property type="term" value="C:plasma membrane"/>
    <property type="evidence" value="ECO:0007669"/>
    <property type="project" value="UniProtKB-SubCell"/>
</dbReference>
<comment type="function">
    <text evidence="12">Involved in the system for phosphate transport across the cytoplasmic membrane.</text>
</comment>
<evidence type="ECO:0000256" key="2">
    <source>
        <dbReference type="ARBA" id="ARBA00004193"/>
    </source>
</evidence>
<dbReference type="PANTHER" id="PTHR30570">
    <property type="entry name" value="PERIPLASMIC PHOSPHATE BINDING COMPONENT OF PHOSPHATE ABC TRANSPORTER"/>
    <property type="match status" value="1"/>
</dbReference>
<dbReference type="GO" id="GO:0006817">
    <property type="term" value="P:phosphate ion transport"/>
    <property type="evidence" value="ECO:0007669"/>
    <property type="project" value="UniProtKB-UniRule"/>
</dbReference>
<accession>F8FJ96</accession>
<dbReference type="EMBL" id="CP002869">
    <property type="protein sequence ID" value="AEI39859.1"/>
    <property type="molecule type" value="Genomic_DNA"/>
</dbReference>
<protein>
    <recommendedName>
        <fullName evidence="12">Phosphate-binding protein</fullName>
    </recommendedName>
</protein>
<dbReference type="PANTHER" id="PTHR30570:SF4">
    <property type="entry name" value="PHOSPHATE-BINDING PROTEIN PSTS 1"/>
    <property type="match status" value="1"/>
</dbReference>
<evidence type="ECO:0000256" key="3">
    <source>
        <dbReference type="ARBA" id="ARBA00008725"/>
    </source>
</evidence>
<keyword evidence="7 12" id="KW-0592">Phosphate transport</keyword>
<evidence type="ECO:0000256" key="7">
    <source>
        <dbReference type="ARBA" id="ARBA00022592"/>
    </source>
</evidence>
<dbReference type="Gene3D" id="3.40.190.10">
    <property type="entry name" value="Periplasmic binding protein-like II"/>
    <property type="match status" value="2"/>
</dbReference>
<dbReference type="AlphaFoldDB" id="F8FJ96"/>
<dbReference type="GO" id="GO:0042301">
    <property type="term" value="F:phosphate ion binding"/>
    <property type="evidence" value="ECO:0007669"/>
    <property type="project" value="UniProtKB-UniRule"/>
</dbReference>
<comment type="function">
    <text evidence="1">Part of the ABC transporter complex PstSACB involved in phosphate import.</text>
</comment>
<dbReference type="NCBIfam" id="TIGR02136">
    <property type="entry name" value="ptsS_2"/>
    <property type="match status" value="1"/>
</dbReference>
<evidence type="ECO:0000256" key="4">
    <source>
        <dbReference type="ARBA" id="ARBA00011529"/>
    </source>
</evidence>
<reference evidence="15 16" key="2">
    <citation type="journal article" date="2013" name="Genome Announc.">
        <title>Genome Sequence of Growth-Improving Paenibacillus mucilaginosus Strain KNP414.</title>
        <authorList>
            <person name="Lu J.J."/>
            <person name="Wang J.F."/>
            <person name="Hu X.F."/>
        </authorList>
    </citation>
    <scope>NUCLEOTIDE SEQUENCE [LARGE SCALE GENOMIC DNA]</scope>
    <source>
        <strain evidence="15 16">KNP414</strain>
    </source>
</reference>
<evidence type="ECO:0000256" key="1">
    <source>
        <dbReference type="ARBA" id="ARBA00002841"/>
    </source>
</evidence>
<name>F8FJ96_PAEMK</name>
<comment type="subcellular location">
    <subcellularLocation>
        <location evidence="2 12">Cell membrane</location>
        <topology evidence="2 12">Lipid-anchor</topology>
    </subcellularLocation>
</comment>
<dbReference type="Proteomes" id="UP000006620">
    <property type="component" value="Chromosome"/>
</dbReference>
<comment type="similarity">
    <text evidence="3 12">Belongs to the PstS family.</text>
</comment>
<evidence type="ECO:0000259" key="14">
    <source>
        <dbReference type="Pfam" id="PF12849"/>
    </source>
</evidence>
<feature type="compositionally biased region" description="Polar residues" evidence="13">
    <location>
        <begin position="68"/>
        <end position="83"/>
    </location>
</feature>
<gene>
    <name evidence="15" type="ordered locus">KNP414_01294</name>
</gene>
<dbReference type="InterPro" id="IPR011862">
    <property type="entry name" value="Phos-bd"/>
</dbReference>
<dbReference type="Pfam" id="PF12849">
    <property type="entry name" value="PBP_like_2"/>
    <property type="match status" value="1"/>
</dbReference>
<organism evidence="15 16">
    <name type="scientific">Paenibacillus mucilaginosus (strain KNP414)</name>
    <dbReference type="NCBI Taxonomy" id="1036673"/>
    <lineage>
        <taxon>Bacteria</taxon>
        <taxon>Bacillati</taxon>
        <taxon>Bacillota</taxon>
        <taxon>Bacilli</taxon>
        <taxon>Bacillales</taxon>
        <taxon>Paenibacillaceae</taxon>
        <taxon>Paenibacillus</taxon>
    </lineage>
</organism>
<dbReference type="CDD" id="cd13653">
    <property type="entry name" value="PBP2_phosphate_like_1"/>
    <property type="match status" value="1"/>
</dbReference>
<dbReference type="PATRIC" id="fig|1036673.3.peg.1129"/>
<evidence type="ECO:0000256" key="6">
    <source>
        <dbReference type="ARBA" id="ARBA00022475"/>
    </source>
</evidence>